<comment type="similarity">
    <text evidence="3 9">Belongs to the glycosyl hydrolase 13 family.</text>
</comment>
<evidence type="ECO:0000256" key="9">
    <source>
        <dbReference type="RuleBase" id="RU003615"/>
    </source>
</evidence>
<feature type="transmembrane region" description="Helical" evidence="12">
    <location>
        <begin position="444"/>
        <end position="469"/>
    </location>
</feature>
<feature type="compositionally biased region" description="Basic and acidic residues" evidence="11">
    <location>
        <begin position="480"/>
        <end position="490"/>
    </location>
</feature>
<keyword evidence="16" id="KW-1185">Reference proteome</keyword>
<dbReference type="Gene3D" id="3.30.200.20">
    <property type="entry name" value="Phosphorylase Kinase, domain 1"/>
    <property type="match status" value="1"/>
</dbReference>
<evidence type="ECO:0000256" key="2">
    <source>
        <dbReference type="ARBA" id="ARBA00001913"/>
    </source>
</evidence>
<dbReference type="GO" id="GO:0004556">
    <property type="term" value="F:alpha-amylase activity"/>
    <property type="evidence" value="ECO:0007669"/>
    <property type="project" value="UniProtKB-UniRule"/>
</dbReference>
<dbReference type="SUPFAM" id="SSF56112">
    <property type="entry name" value="Protein kinase-like (PK-like)"/>
    <property type="match status" value="1"/>
</dbReference>
<feature type="region of interest" description="Disordered" evidence="11">
    <location>
        <begin position="480"/>
        <end position="500"/>
    </location>
</feature>
<comment type="catalytic activity">
    <reaction evidence="1 10">
        <text>Endohydrolysis of (1-&gt;4)-alpha-D-glucosidic linkages in polysaccharides containing three or more (1-&gt;4)-alpha-linked D-glucose units.</text>
        <dbReference type="EC" id="3.2.1.1"/>
    </reaction>
</comment>
<dbReference type="Pfam" id="PF07821">
    <property type="entry name" value="Alpha-amyl_C2"/>
    <property type="match status" value="1"/>
</dbReference>
<evidence type="ECO:0000256" key="1">
    <source>
        <dbReference type="ARBA" id="ARBA00000548"/>
    </source>
</evidence>
<dbReference type="AlphaFoldDB" id="A0A811MCG9"/>
<dbReference type="Pfam" id="PF00128">
    <property type="entry name" value="Alpha-amylase"/>
    <property type="match status" value="1"/>
</dbReference>
<keyword evidence="12" id="KW-0472">Membrane</keyword>
<keyword evidence="12" id="KW-0812">Transmembrane</keyword>
<dbReference type="CDD" id="cd11314">
    <property type="entry name" value="AmyAc_arch_bac_plant_AmyA"/>
    <property type="match status" value="1"/>
</dbReference>
<comment type="subunit">
    <text evidence="4">Monomer.</text>
</comment>
<gene>
    <name evidence="15" type="ORF">NCGR_LOCUS1711</name>
</gene>
<keyword evidence="8 10" id="KW-0326">Glycosidase</keyword>
<dbReference type="InterPro" id="IPR006046">
    <property type="entry name" value="Alpha_amylase"/>
</dbReference>
<feature type="domain" description="Alpha-amylase C-terminal beta-sheet" evidence="14">
    <location>
        <begin position="362"/>
        <end position="422"/>
    </location>
</feature>
<evidence type="ECO:0000256" key="12">
    <source>
        <dbReference type="SAM" id="Phobius"/>
    </source>
</evidence>
<keyword evidence="12" id="KW-1133">Transmembrane helix</keyword>
<dbReference type="InterPro" id="IPR013780">
    <property type="entry name" value="Glyco_hydro_b"/>
</dbReference>
<organism evidence="15 16">
    <name type="scientific">Miscanthus lutarioriparius</name>
    <dbReference type="NCBI Taxonomy" id="422564"/>
    <lineage>
        <taxon>Eukaryota</taxon>
        <taxon>Viridiplantae</taxon>
        <taxon>Streptophyta</taxon>
        <taxon>Embryophyta</taxon>
        <taxon>Tracheophyta</taxon>
        <taxon>Spermatophyta</taxon>
        <taxon>Magnoliopsida</taxon>
        <taxon>Liliopsida</taxon>
        <taxon>Poales</taxon>
        <taxon>Poaceae</taxon>
        <taxon>PACMAD clade</taxon>
        <taxon>Panicoideae</taxon>
        <taxon>Andropogonodae</taxon>
        <taxon>Andropogoneae</taxon>
        <taxon>Saccharinae</taxon>
        <taxon>Miscanthus</taxon>
    </lineage>
</organism>
<evidence type="ECO:0000256" key="11">
    <source>
        <dbReference type="SAM" id="MobiDB-lite"/>
    </source>
</evidence>
<name>A0A811MCG9_9POAL</name>
<evidence type="ECO:0000256" key="3">
    <source>
        <dbReference type="ARBA" id="ARBA00008061"/>
    </source>
</evidence>
<sequence length="625" mass="69073">MLSDNWVHSLDQHNRTLSNLKAFNWESWNKGGPGWYDYLQSQVDDIAAAGITHVWLPPPSHSVDAQGYLPGRLYDLNVSQYGNETQLRALIAAFHGKGVKCIADIVINHRTAESKDSRGVYCIFEGGTPDGRLDWGPHMICRNDSYSDGTGNADTGLDYKPAPDLDHLNDVVRSDLTGWLEWMKNDVGFDGWRLDMANGYSPAVAGRYINSTSTTPDLAVAEIWTDMAYEQDGIRPRADQDAHRQVLADWVDAVGGPAAAAFDYTTKGILQAALNFSALSRMKDAQGRAPGLVGLRPPQAVTFVDNHDTGSKTHQLWPFPPAKLLQGYAYILTHPGTPCIFYDHFFDPNMKDQITTMMEIRTRNTIGPASKLQILLAENDAYVAEIDGSVLAKVGPRYDVSKYVPDGFQVTTSGSDFAIWEKSSVVQTNTPPPSTTTTTRSRRWVTPVVATVAPLSALLACGAAVMLLFRRQKRRRRRQRLQESARAIDHSDDDDDHHDQFQDADFEKAVVGPRRYHYRELAAATNNFDEENKLGSGGFGLVYRGLDGQFDVWEMERMLVVGLWCSHPVPRERPSIVHALNVLQSRDATLPALPTNVHRGAAAPTAGFSAYVHSMSSVGSVGEPC</sequence>
<comment type="cofactor">
    <cofactor evidence="2">
        <name>Ca(2+)</name>
        <dbReference type="ChEBI" id="CHEBI:29108"/>
    </cofactor>
</comment>
<dbReference type="InterPro" id="IPR017853">
    <property type="entry name" value="GH"/>
</dbReference>
<dbReference type="GO" id="GO:0005975">
    <property type="term" value="P:carbohydrate metabolic process"/>
    <property type="evidence" value="ECO:0007669"/>
    <property type="project" value="InterPro"/>
</dbReference>
<evidence type="ECO:0000259" key="13">
    <source>
        <dbReference type="SMART" id="SM00642"/>
    </source>
</evidence>
<dbReference type="Gene3D" id="3.20.20.80">
    <property type="entry name" value="Glycosidases"/>
    <property type="match status" value="1"/>
</dbReference>
<dbReference type="EC" id="3.2.1.1" evidence="5 10"/>
<dbReference type="SUPFAM" id="SSF51011">
    <property type="entry name" value="Glycosyl hydrolase domain"/>
    <property type="match status" value="1"/>
</dbReference>
<evidence type="ECO:0000313" key="15">
    <source>
        <dbReference type="EMBL" id="CAD6203567.1"/>
    </source>
</evidence>
<evidence type="ECO:0000313" key="16">
    <source>
        <dbReference type="Proteomes" id="UP000604825"/>
    </source>
</evidence>
<keyword evidence="6 10" id="KW-0378">Hydrolase</keyword>
<dbReference type="SMART" id="SM00810">
    <property type="entry name" value="Alpha-amyl_C2"/>
    <property type="match status" value="1"/>
</dbReference>
<reference evidence="15" key="1">
    <citation type="submission" date="2020-10" db="EMBL/GenBank/DDBJ databases">
        <authorList>
            <person name="Han B."/>
            <person name="Lu T."/>
            <person name="Zhao Q."/>
            <person name="Huang X."/>
            <person name="Zhao Y."/>
        </authorList>
    </citation>
    <scope>NUCLEOTIDE SEQUENCE</scope>
</reference>
<dbReference type="Gene3D" id="2.60.40.1180">
    <property type="entry name" value="Golgi alpha-mannosidase II"/>
    <property type="match status" value="1"/>
</dbReference>
<dbReference type="Proteomes" id="UP000604825">
    <property type="component" value="Unassembled WGS sequence"/>
</dbReference>
<evidence type="ECO:0000256" key="7">
    <source>
        <dbReference type="ARBA" id="ARBA00023277"/>
    </source>
</evidence>
<protein>
    <recommendedName>
        <fullName evidence="5 10">Alpha-amylase</fullName>
        <ecNumber evidence="5 10">3.2.1.1</ecNumber>
    </recommendedName>
</protein>
<dbReference type="InterPro" id="IPR012850">
    <property type="entry name" value="A-amylase_bs_C"/>
</dbReference>
<comment type="caution">
    <text evidence="15">The sequence shown here is derived from an EMBL/GenBank/DDBJ whole genome shotgun (WGS) entry which is preliminary data.</text>
</comment>
<feature type="domain" description="Glycosyl hydrolase family 13 catalytic" evidence="13">
    <location>
        <begin position="20"/>
        <end position="361"/>
    </location>
</feature>
<evidence type="ECO:0000256" key="6">
    <source>
        <dbReference type="ARBA" id="ARBA00022801"/>
    </source>
</evidence>
<dbReference type="EMBL" id="CAJGYO010000001">
    <property type="protein sequence ID" value="CAD6203567.1"/>
    <property type="molecule type" value="Genomic_DNA"/>
</dbReference>
<dbReference type="InterPro" id="IPR011009">
    <property type="entry name" value="Kinase-like_dom_sf"/>
</dbReference>
<evidence type="ECO:0000256" key="4">
    <source>
        <dbReference type="ARBA" id="ARBA00011245"/>
    </source>
</evidence>
<dbReference type="InterPro" id="IPR006047">
    <property type="entry name" value="GH13_cat_dom"/>
</dbReference>
<dbReference type="GO" id="GO:0005509">
    <property type="term" value="F:calcium ion binding"/>
    <property type="evidence" value="ECO:0007669"/>
    <property type="project" value="InterPro"/>
</dbReference>
<dbReference type="PANTHER" id="PTHR43447">
    <property type="entry name" value="ALPHA-AMYLASE"/>
    <property type="match status" value="1"/>
</dbReference>
<evidence type="ECO:0000256" key="10">
    <source>
        <dbReference type="RuleBase" id="RU361134"/>
    </source>
</evidence>
<evidence type="ECO:0000256" key="5">
    <source>
        <dbReference type="ARBA" id="ARBA00012595"/>
    </source>
</evidence>
<dbReference type="SMART" id="SM00642">
    <property type="entry name" value="Aamy"/>
    <property type="match status" value="1"/>
</dbReference>
<evidence type="ECO:0000256" key="8">
    <source>
        <dbReference type="ARBA" id="ARBA00023295"/>
    </source>
</evidence>
<accession>A0A811MCG9</accession>
<dbReference type="PRINTS" id="PR00110">
    <property type="entry name" value="ALPHAAMYLASE"/>
</dbReference>
<proteinExistence type="inferred from homology"/>
<dbReference type="SUPFAM" id="SSF51445">
    <property type="entry name" value="(Trans)glycosidases"/>
    <property type="match status" value="1"/>
</dbReference>
<evidence type="ECO:0000259" key="14">
    <source>
        <dbReference type="SMART" id="SM00810"/>
    </source>
</evidence>
<dbReference type="OrthoDB" id="672136at2759"/>
<keyword evidence="7 10" id="KW-0119">Carbohydrate metabolism</keyword>